<organism evidence="1 2">
    <name type="scientific">Cordylochernes scorpioides</name>
    <dbReference type="NCBI Taxonomy" id="51811"/>
    <lineage>
        <taxon>Eukaryota</taxon>
        <taxon>Metazoa</taxon>
        <taxon>Ecdysozoa</taxon>
        <taxon>Arthropoda</taxon>
        <taxon>Chelicerata</taxon>
        <taxon>Arachnida</taxon>
        <taxon>Pseudoscorpiones</taxon>
        <taxon>Cheliferoidea</taxon>
        <taxon>Chernetidae</taxon>
        <taxon>Cordylochernes</taxon>
    </lineage>
</organism>
<evidence type="ECO:0000313" key="1">
    <source>
        <dbReference type="EMBL" id="UYV79759.1"/>
    </source>
</evidence>
<dbReference type="InterPro" id="IPR036397">
    <property type="entry name" value="RNaseH_sf"/>
</dbReference>
<dbReference type="Proteomes" id="UP001235939">
    <property type="component" value="Chromosome 18"/>
</dbReference>
<dbReference type="PANTHER" id="PTHR47326:SF1">
    <property type="entry name" value="HTH PSQ-TYPE DOMAIN-CONTAINING PROTEIN"/>
    <property type="match status" value="1"/>
</dbReference>
<keyword evidence="2" id="KW-1185">Reference proteome</keyword>
<protein>
    <recommendedName>
        <fullName evidence="3">Transposase</fullName>
    </recommendedName>
</protein>
<evidence type="ECO:0000313" key="2">
    <source>
        <dbReference type="Proteomes" id="UP001235939"/>
    </source>
</evidence>
<evidence type="ECO:0008006" key="3">
    <source>
        <dbReference type="Google" id="ProtNLM"/>
    </source>
</evidence>
<accession>A0ABY6LGE6</accession>
<dbReference type="Gene3D" id="3.30.420.10">
    <property type="entry name" value="Ribonuclease H-like superfamily/Ribonuclease H"/>
    <property type="match status" value="2"/>
</dbReference>
<name>A0ABY6LGE6_9ARAC</name>
<dbReference type="EMBL" id="CP092880">
    <property type="protein sequence ID" value="UYV79759.1"/>
    <property type="molecule type" value="Genomic_DNA"/>
</dbReference>
<gene>
    <name evidence="1" type="ORF">LAZ67_18000579</name>
</gene>
<reference evidence="1 2" key="1">
    <citation type="submission" date="2022-01" db="EMBL/GenBank/DDBJ databases">
        <title>A chromosomal length assembly of Cordylochernes scorpioides.</title>
        <authorList>
            <person name="Zeh D."/>
            <person name="Zeh J."/>
        </authorList>
    </citation>
    <scope>NUCLEOTIDE SEQUENCE [LARGE SCALE GENOMIC DNA]</scope>
    <source>
        <strain evidence="1">IN4F17</strain>
        <tissue evidence="1">Whole Body</tissue>
    </source>
</reference>
<proteinExistence type="predicted"/>
<sequence length="210" mass="24780">MSEVEEENEEEPKEKYKIQRFHELKVGDFQKRQEFAAWVFLQIDIDENWLSNVLWTDEAHFYLNGEVNTQNSRIWATENPRIFTEMPLYQDRQALSEITFMQDGGPPHISRGAKQLLKDTFSEDCVISRHFMHQWLSRSPDLMPSDFWQGLYIKSHVYRCRPTTLSMLKASIRRHVSSISTDMLFNAVQSVINRLPAVFENEGRHIEQGL</sequence>
<dbReference type="PANTHER" id="PTHR47326">
    <property type="entry name" value="TRANSPOSABLE ELEMENT TC3 TRANSPOSASE-LIKE PROTEIN"/>
    <property type="match status" value="1"/>
</dbReference>